<evidence type="ECO:0000256" key="5">
    <source>
        <dbReference type="ARBA" id="ARBA00022737"/>
    </source>
</evidence>
<dbReference type="GO" id="GO:0016236">
    <property type="term" value="P:macroautophagy"/>
    <property type="evidence" value="ECO:0007669"/>
    <property type="project" value="InterPro"/>
</dbReference>
<dbReference type="InterPro" id="IPR015943">
    <property type="entry name" value="WD40/YVTN_repeat-like_dom_sf"/>
</dbReference>
<dbReference type="GO" id="GO:0034272">
    <property type="term" value="C:phosphatidylinositol 3-kinase complex, class III, type II"/>
    <property type="evidence" value="ECO:0007669"/>
    <property type="project" value="TreeGrafter"/>
</dbReference>
<evidence type="ECO:0000256" key="9">
    <source>
        <dbReference type="PROSITE-ProRule" id="PRU00221"/>
    </source>
</evidence>
<dbReference type="RefSeq" id="XP_014566996.1">
    <property type="nucleotide sequence ID" value="XM_014711510.1"/>
</dbReference>
<dbReference type="Gene3D" id="2.130.10.10">
    <property type="entry name" value="YVTN repeat-like/Quinoprotein amine dehydrogenase"/>
    <property type="match status" value="1"/>
</dbReference>
<dbReference type="InterPro" id="IPR000719">
    <property type="entry name" value="Prot_kinase_dom"/>
</dbReference>
<dbReference type="PROSITE" id="PS00108">
    <property type="entry name" value="PROTEIN_KINASE_ST"/>
    <property type="match status" value="1"/>
</dbReference>
<dbReference type="GO" id="GO:0034271">
    <property type="term" value="C:phosphatidylinositol 3-kinase complex, class III, type I"/>
    <property type="evidence" value="ECO:0007669"/>
    <property type="project" value="TreeGrafter"/>
</dbReference>
<keyword evidence="2" id="KW-0723">Serine/threonine-protein kinase</keyword>
<feature type="region of interest" description="Disordered" evidence="10">
    <location>
        <begin position="1293"/>
        <end position="1336"/>
    </location>
</feature>
<dbReference type="eggNOG" id="KOG1240">
    <property type="taxonomic scope" value="Eukaryota"/>
</dbReference>
<keyword evidence="5" id="KW-0677">Repeat</keyword>
<evidence type="ECO:0000313" key="12">
    <source>
        <dbReference type="EMBL" id="GAA98823.1"/>
    </source>
</evidence>
<dbReference type="GO" id="GO:0005770">
    <property type="term" value="C:late endosome"/>
    <property type="evidence" value="ECO:0007669"/>
    <property type="project" value="TreeGrafter"/>
</dbReference>
<evidence type="ECO:0000256" key="4">
    <source>
        <dbReference type="ARBA" id="ARBA00022679"/>
    </source>
</evidence>
<organism evidence="12 13">
    <name type="scientific">Mixia osmundae (strain CBS 9802 / IAM 14324 / JCM 22182 / KY 12970)</name>
    <dbReference type="NCBI Taxonomy" id="764103"/>
    <lineage>
        <taxon>Eukaryota</taxon>
        <taxon>Fungi</taxon>
        <taxon>Dikarya</taxon>
        <taxon>Basidiomycota</taxon>
        <taxon>Pucciniomycotina</taxon>
        <taxon>Mixiomycetes</taxon>
        <taxon>Mixiales</taxon>
        <taxon>Mixiaceae</taxon>
        <taxon>Mixia</taxon>
    </lineage>
</organism>
<dbReference type="PROSITE" id="PS50011">
    <property type="entry name" value="PROTEIN_KINASE_DOM"/>
    <property type="match status" value="1"/>
</dbReference>
<dbReference type="InterPro" id="IPR045162">
    <property type="entry name" value="Vps15-like"/>
</dbReference>
<dbReference type="InterPro" id="IPR011989">
    <property type="entry name" value="ARM-like"/>
</dbReference>
<dbReference type="Gene3D" id="1.10.510.10">
    <property type="entry name" value="Transferase(Phosphotransferase) domain 1"/>
    <property type="match status" value="1"/>
</dbReference>
<protein>
    <recommendedName>
        <fullName evidence="1">non-specific serine/threonine protein kinase</fullName>
        <ecNumber evidence="1">2.7.11.1</ecNumber>
    </recommendedName>
</protein>
<evidence type="ECO:0000256" key="6">
    <source>
        <dbReference type="ARBA" id="ARBA00022741"/>
    </source>
</evidence>
<accession>G7E7L3</accession>
<dbReference type="InterPro" id="IPR055231">
    <property type="entry name" value="2AA_helical"/>
</dbReference>
<feature type="compositionally biased region" description="Low complexity" evidence="10">
    <location>
        <begin position="1293"/>
        <end position="1304"/>
    </location>
</feature>
<dbReference type="EC" id="2.7.11.1" evidence="1"/>
<dbReference type="CDD" id="cd08049">
    <property type="entry name" value="TAF8"/>
    <property type="match status" value="1"/>
</dbReference>
<feature type="domain" description="Protein kinase" evidence="11">
    <location>
        <begin position="379"/>
        <end position="662"/>
    </location>
</feature>
<dbReference type="Gene3D" id="1.10.20.10">
    <property type="entry name" value="Histone, subunit A"/>
    <property type="match status" value="1"/>
</dbReference>
<keyword evidence="7" id="KW-0418">Kinase</keyword>
<dbReference type="CDD" id="cd13980">
    <property type="entry name" value="STKc_Vps15"/>
    <property type="match status" value="1"/>
</dbReference>
<dbReference type="SMART" id="SM00320">
    <property type="entry name" value="WD40"/>
    <property type="match status" value="4"/>
</dbReference>
<evidence type="ECO:0000259" key="11">
    <source>
        <dbReference type="PROSITE" id="PS50011"/>
    </source>
</evidence>
<dbReference type="InParanoid" id="G7E7L3"/>
<dbReference type="PANTHER" id="PTHR17583">
    <property type="entry name" value="PHOSPHOINOSITIDE 3-KINASE REGULATORY SUBUNIT 4"/>
    <property type="match status" value="1"/>
</dbReference>
<dbReference type="GO" id="GO:0006623">
    <property type="term" value="P:protein targeting to vacuole"/>
    <property type="evidence" value="ECO:0007669"/>
    <property type="project" value="TreeGrafter"/>
</dbReference>
<dbReference type="GO" id="GO:0004674">
    <property type="term" value="F:protein serine/threonine kinase activity"/>
    <property type="evidence" value="ECO:0007669"/>
    <property type="project" value="UniProtKB-KW"/>
</dbReference>
<dbReference type="STRING" id="764103.G7E7L3"/>
<feature type="region of interest" description="Disordered" evidence="10">
    <location>
        <begin position="1234"/>
        <end position="1269"/>
    </location>
</feature>
<keyword evidence="3 9" id="KW-0853">WD repeat</keyword>
<keyword evidence="13" id="KW-1185">Reference proteome</keyword>
<dbReference type="Proteomes" id="UP000009131">
    <property type="component" value="Unassembled WGS sequence"/>
</dbReference>
<dbReference type="GO" id="GO:0071561">
    <property type="term" value="C:nucleus-vacuole junction"/>
    <property type="evidence" value="ECO:0007669"/>
    <property type="project" value="TreeGrafter"/>
</dbReference>
<dbReference type="Pfam" id="PF22956">
    <property type="entry name" value="VPS15-like_hel"/>
    <property type="match status" value="1"/>
</dbReference>
<dbReference type="FunCoup" id="G7E7L3">
    <property type="interactions" value="285"/>
</dbReference>
<evidence type="ECO:0000256" key="7">
    <source>
        <dbReference type="ARBA" id="ARBA00022777"/>
    </source>
</evidence>
<dbReference type="InterPro" id="IPR001680">
    <property type="entry name" value="WD40_rpt"/>
</dbReference>
<dbReference type="CDD" id="cd00076">
    <property type="entry name" value="HFD_SF"/>
    <property type="match status" value="1"/>
</dbReference>
<dbReference type="Pfam" id="PF00400">
    <property type="entry name" value="WD40"/>
    <property type="match status" value="1"/>
</dbReference>
<comment type="caution">
    <text evidence="12">The sequence shown here is derived from an EMBL/GenBank/DDBJ whole genome shotgun (WGS) entry which is preliminary data.</text>
</comment>
<proteinExistence type="predicted"/>
<dbReference type="Pfam" id="PF00069">
    <property type="entry name" value="Pkinase"/>
    <property type="match status" value="1"/>
</dbReference>
<dbReference type="PROSITE" id="PS50294">
    <property type="entry name" value="WD_REPEATS_REGION"/>
    <property type="match status" value="1"/>
</dbReference>
<dbReference type="SUPFAM" id="SSF48371">
    <property type="entry name" value="ARM repeat"/>
    <property type="match status" value="1"/>
</dbReference>
<keyword evidence="8" id="KW-0067">ATP-binding</keyword>
<name>G7E7L3_MIXOS</name>
<evidence type="ECO:0000256" key="1">
    <source>
        <dbReference type="ARBA" id="ARBA00012513"/>
    </source>
</evidence>
<dbReference type="InterPro" id="IPR019473">
    <property type="entry name" value="TFIID_su8_C"/>
</dbReference>
<feature type="repeat" description="WD" evidence="9">
    <location>
        <begin position="1429"/>
        <end position="1470"/>
    </location>
</feature>
<dbReference type="OrthoDB" id="242910at2759"/>
<evidence type="ECO:0000256" key="8">
    <source>
        <dbReference type="ARBA" id="ARBA00022840"/>
    </source>
</evidence>
<dbReference type="SUPFAM" id="SSF50978">
    <property type="entry name" value="WD40 repeat-like"/>
    <property type="match status" value="1"/>
</dbReference>
<dbReference type="Pfam" id="PF10406">
    <property type="entry name" value="TAF8_C"/>
    <property type="match status" value="1"/>
</dbReference>
<reference evidence="12 13" key="1">
    <citation type="journal article" date="2011" name="J. Gen. Appl. Microbiol.">
        <title>Draft genome sequencing of the enigmatic basidiomycete Mixia osmundae.</title>
        <authorList>
            <person name="Nishida H."/>
            <person name="Nagatsuka Y."/>
            <person name="Sugiyama J."/>
        </authorList>
    </citation>
    <scope>NUCLEOTIDE SEQUENCE [LARGE SCALE GENOMIC DNA]</scope>
    <source>
        <strain evidence="13">CBS 9802 / IAM 14324 / JCM 22182 / KY 12970</strain>
    </source>
</reference>
<dbReference type="InterPro" id="IPR009072">
    <property type="entry name" value="Histone-fold"/>
</dbReference>
<dbReference type="GO" id="GO:0046982">
    <property type="term" value="F:protein heterodimerization activity"/>
    <property type="evidence" value="ECO:0007669"/>
    <property type="project" value="InterPro"/>
</dbReference>
<sequence length="1921" mass="211242">MQPGVTAESAEYALRRLIAVTLCQSGFTASSEDALAELQDQTLRLLGGLSHLSHDFAAACNRSRPNAKDVYSACHDQSITLASLRQQRQLNLDACAQDAPLYECFDGPRAPLPLDVEQSDPSKLSLGHRLKQDFQPAQELAAVIPDNLPPLPPSYTYRHTPIYSADPETILPSSSREVRAAQLSRRLESNRQAERSLQNLLRITAGTRQTSLHSAEHLGLASEVAIINYAAARRQQQLFDESGGAGAHSTITRINRLHRMGRIQSSHQSSKADHTLVIGRVINCDLQARLRPRIRPPSSTRIWKPVCDDGKTACAQACLSRSTSCAVSWLSQASTRRILPGHPVIIQWPPDMGNSPSSIRPVPGLPVLSPSDLSELGDVTYERSMGSARCLKTMRARHQHGPIVVKVFVKLDPALSLRSHVKKLRADREQLADVPNVLHYLRLLETEKGAYLTRQWLSSSLYDRISTRPFLADVEKAWMAFQVLKGMRDARERGIAHGDLKLENILLTSYQWVYITDFAPYKPVYLPEDDPSEFSYYFDSSGRRTCYLAPERFYSAGSDIAERRKSGRERSLVTEPMDVFAAGCVIAELYSDGASPFTLSQLFQFKSNDYDPEVCFAEIENTDVRSLVRSMTASEPSARPTFTQCLSSARGAAFPESFYTFLYDFVLDVTALPDGTSDKRDAMAGNQRVLPLRTDSDTRLERIWEDFAAVIDNLTDKARYSSLIATIPGTIDTFPLRLDIPGYEDALRTSMSASVQQHDDPLALVVLNLICANLRNTTRQAAVLHAMDMMILLCQHLSDQAILDRAVPYLISLLEDEVGTVRSAALRSVTQALLLITTITPANASVFTEYIMPHIRLFSVDPEESVRCMYALCLPVLAEQGARHVEMAQAMRIHTQFKLATLQQDAQAPEASYDGAMAELHSLIQSEVTELLSDSSANVKRALLGSMPSLCLFFERHRTNDVLLSHMMTYLNDYNWQLRAAFFESTVGVATCAGSTSVDRYLLPFFIQATSDSEEFVIARSLASLKTMIELDLISRERLNEVVGATLCFLCHPNDWLRLHAASLIASLAQLLPTTEAWCGLYPRVRQLLRSDIADMSEVAILTALGEPLSRAVFEAAITWAARLPRSDFWRSKNKLDALQKRLIASADQDSAQLDKLRQLGMGPNDEIKLLALRDHISKLTTARQNSGDIPYAAHLQLQALGITPQTIFFSTQPCIQPEASASGADKRRITSIAKHVGQTNPKRLSPIGENEKQVKNASSPSVIDLRSGARVASSASATSTTYTAATNITAASSTAGTSEASPTPKRLTSNGIELGHGQPASARDDASADGQLQGGADDATIVSGLAPSTLHGQVGLGAGYRLVTSYEGNDQSIKHLLEELYRSSFKQAVPEFGAPVRPGVPRRRLTRLVVANRDRHQKRNPDNVVAHLGEHTGSINSIAVSPDHIFFCTASDDGTLKVWDTTSIERNVSSKSKYTIKQGGRIESAVVIDGTHCIASVSTHGTLLIHRIDVNTGIPLPRYSRPTLIRSYRIEPENDYATDVVSLQTDSGTHLVFCTASGQITRMDATMMRPLQTWQNPNHYGPPTTICLDHEHVWLAIGTARGFVCLWDMRFGLLIRAWQVTTAGRVTRLQAHAHSSRWLHVAAESDASSPVPALTTWDLATFERSEVLAVASSKSDDSIPASSGLAGQSTTEDAIARWLEMARSDPPDQLKRAVASTLTFIARAEAAEPGVLAISRGDPQTANDALANVSDRTLDSVSTPPAGLYLTAGDDRRLRSWSTHDMQDSYIVSGGDPDMLKPIYVSERKGNLLQHEERPDPSRRTPSRMHRATLIAQYQQTLLKGHQDAITALATAELPFSCVISGDRSGIRCRVISGSNQCNSKKKLVAQPRKASSVALLQMSVAESRNDWHFRLSSSIVTRA</sequence>
<evidence type="ECO:0000256" key="3">
    <source>
        <dbReference type="ARBA" id="ARBA00022574"/>
    </source>
</evidence>
<dbReference type="HOGENOM" id="CLU_001696_0_1_1"/>
<dbReference type="SUPFAM" id="SSF56112">
    <property type="entry name" value="Protein kinase-like (PK-like)"/>
    <property type="match status" value="1"/>
</dbReference>
<gene>
    <name evidence="12" type="primary">Mo05511</name>
    <name evidence="12" type="ORF">E5Q_05511</name>
</gene>
<dbReference type="SMART" id="SM00220">
    <property type="entry name" value="S_TKc"/>
    <property type="match status" value="1"/>
</dbReference>
<dbReference type="GO" id="GO:0045324">
    <property type="term" value="P:late endosome to vacuole transport"/>
    <property type="evidence" value="ECO:0007669"/>
    <property type="project" value="InterPro"/>
</dbReference>
<evidence type="ECO:0000313" key="13">
    <source>
        <dbReference type="Proteomes" id="UP000009131"/>
    </source>
</evidence>
<dbReference type="Gene3D" id="1.25.10.10">
    <property type="entry name" value="Leucine-rich Repeat Variant"/>
    <property type="match status" value="2"/>
</dbReference>
<evidence type="ECO:0000256" key="2">
    <source>
        <dbReference type="ARBA" id="ARBA00022527"/>
    </source>
</evidence>
<evidence type="ECO:0000256" key="10">
    <source>
        <dbReference type="SAM" id="MobiDB-lite"/>
    </source>
</evidence>
<keyword evidence="6" id="KW-0547">Nucleotide-binding</keyword>
<keyword evidence="4" id="KW-0808">Transferase</keyword>
<dbReference type="EMBL" id="BABT02000165">
    <property type="protein sequence ID" value="GAA98823.1"/>
    <property type="molecule type" value="Genomic_DNA"/>
</dbReference>
<dbReference type="PANTHER" id="PTHR17583:SF0">
    <property type="entry name" value="PHOSPHOINOSITIDE 3-KINASE REGULATORY SUBUNIT 4"/>
    <property type="match status" value="1"/>
</dbReference>
<dbReference type="FunFam" id="1.10.510.10:FF:000497">
    <property type="entry name" value="Phosphoinositide 3-kinase regulatory subunit"/>
    <property type="match status" value="1"/>
</dbReference>
<dbReference type="OMA" id="ATNTCRI"/>
<dbReference type="InterPro" id="IPR016024">
    <property type="entry name" value="ARM-type_fold"/>
</dbReference>
<reference evidence="12 13" key="2">
    <citation type="journal article" date="2012" name="Open Biol.">
        <title>Characteristics of nucleosomes and linker DNA regions on the genome of the basidiomycete Mixia osmundae revealed by mono- and dinucleosome mapping.</title>
        <authorList>
            <person name="Nishida H."/>
            <person name="Kondo S."/>
            <person name="Matsumoto T."/>
            <person name="Suzuki Y."/>
            <person name="Yoshikawa H."/>
            <person name="Taylor T.D."/>
            <person name="Sugiyama J."/>
        </authorList>
    </citation>
    <scope>NUCLEOTIDE SEQUENCE [LARGE SCALE GENOMIC DNA]</scope>
    <source>
        <strain evidence="13">CBS 9802 / IAM 14324 / JCM 22182 / KY 12970</strain>
    </source>
</reference>
<dbReference type="InterPro" id="IPR008271">
    <property type="entry name" value="Ser/Thr_kinase_AS"/>
</dbReference>
<dbReference type="InterPro" id="IPR011009">
    <property type="entry name" value="Kinase-like_dom_sf"/>
</dbReference>
<dbReference type="PROSITE" id="PS50082">
    <property type="entry name" value="WD_REPEATS_2"/>
    <property type="match status" value="1"/>
</dbReference>
<dbReference type="GO" id="GO:0005524">
    <property type="term" value="F:ATP binding"/>
    <property type="evidence" value="ECO:0007669"/>
    <property type="project" value="UniProtKB-KW"/>
</dbReference>
<dbReference type="InterPro" id="IPR036322">
    <property type="entry name" value="WD40_repeat_dom_sf"/>
</dbReference>